<organism evidence="2">
    <name type="scientific">viral metagenome</name>
    <dbReference type="NCBI Taxonomy" id="1070528"/>
    <lineage>
        <taxon>unclassified sequences</taxon>
        <taxon>metagenomes</taxon>
        <taxon>organismal metagenomes</taxon>
    </lineage>
</organism>
<proteinExistence type="predicted"/>
<protein>
    <submittedName>
        <fullName evidence="2">Uncharacterized protein</fullName>
    </submittedName>
</protein>
<dbReference type="AlphaFoldDB" id="A0A6H1Z9B5"/>
<dbReference type="EMBL" id="MT144591">
    <property type="protein sequence ID" value="QJH93726.1"/>
    <property type="molecule type" value="Genomic_DNA"/>
</dbReference>
<gene>
    <name evidence="2" type="ORF">TM448A00065_0087</name>
    <name evidence="3" type="ORF">TM448B00134_0020</name>
</gene>
<reference evidence="2" key="1">
    <citation type="submission" date="2020-03" db="EMBL/GenBank/DDBJ databases">
        <title>The deep terrestrial virosphere.</title>
        <authorList>
            <person name="Holmfeldt K."/>
            <person name="Nilsson E."/>
            <person name="Simone D."/>
            <person name="Lopez-Fernandez M."/>
            <person name="Wu X."/>
            <person name="de Brujin I."/>
            <person name="Lundin D."/>
            <person name="Andersson A."/>
            <person name="Bertilsson S."/>
            <person name="Dopson M."/>
        </authorList>
    </citation>
    <scope>NUCLEOTIDE SEQUENCE</scope>
    <source>
        <strain evidence="2">TM448A00065</strain>
        <strain evidence="3">TM448B00134</strain>
    </source>
</reference>
<evidence type="ECO:0000256" key="1">
    <source>
        <dbReference type="SAM" id="MobiDB-lite"/>
    </source>
</evidence>
<dbReference type="EMBL" id="MT143972">
    <property type="protein sequence ID" value="QJA44041.1"/>
    <property type="molecule type" value="Genomic_DNA"/>
</dbReference>
<name>A0A6H1Z9B5_9ZZZZ</name>
<accession>A0A6H1Z9B5</accession>
<evidence type="ECO:0000313" key="3">
    <source>
        <dbReference type="EMBL" id="QJH93726.1"/>
    </source>
</evidence>
<sequence length="130" mass="13242">MSVQVSFQGSVASTPATGSSTFPTETRTLLLNATRNYTRHFGGIISVTGTDGAPQDLDFGGMATIKFLAIKVQGDKIKLRITTADGAAQIVPVSGGGQLIIDNPSSADITAITLATVGSGVEAEYLVAGP</sequence>
<evidence type="ECO:0000313" key="2">
    <source>
        <dbReference type="EMBL" id="QJA44041.1"/>
    </source>
</evidence>
<feature type="region of interest" description="Disordered" evidence="1">
    <location>
        <begin position="1"/>
        <end position="23"/>
    </location>
</feature>